<keyword evidence="2" id="KW-1185">Reference proteome</keyword>
<name>A0ABR3GUA5_9PEZI</name>
<evidence type="ECO:0000313" key="2">
    <source>
        <dbReference type="Proteomes" id="UP001447188"/>
    </source>
</evidence>
<accession>A0ABR3GUA5</accession>
<comment type="caution">
    <text evidence="1">The sequence shown here is derived from an EMBL/GenBank/DDBJ whole genome shotgun (WGS) entry which is preliminary data.</text>
</comment>
<reference evidence="1 2" key="1">
    <citation type="submission" date="2024-02" db="EMBL/GenBank/DDBJ databases">
        <title>Discinaceae phylogenomics.</title>
        <authorList>
            <person name="Dirks A.C."/>
            <person name="James T.Y."/>
        </authorList>
    </citation>
    <scope>NUCLEOTIDE SEQUENCE [LARGE SCALE GENOMIC DNA]</scope>
    <source>
        <strain evidence="1 2">ACD0624</strain>
    </source>
</reference>
<evidence type="ECO:0008006" key="3">
    <source>
        <dbReference type="Google" id="ProtNLM"/>
    </source>
</evidence>
<evidence type="ECO:0000313" key="1">
    <source>
        <dbReference type="EMBL" id="KAL0639489.1"/>
    </source>
</evidence>
<organism evidence="1 2">
    <name type="scientific">Discina gigas</name>
    <dbReference type="NCBI Taxonomy" id="1032678"/>
    <lineage>
        <taxon>Eukaryota</taxon>
        <taxon>Fungi</taxon>
        <taxon>Dikarya</taxon>
        <taxon>Ascomycota</taxon>
        <taxon>Pezizomycotina</taxon>
        <taxon>Pezizomycetes</taxon>
        <taxon>Pezizales</taxon>
        <taxon>Discinaceae</taxon>
        <taxon>Discina</taxon>
    </lineage>
</organism>
<protein>
    <recommendedName>
        <fullName evidence="3">F-box domain-containing protein</fullName>
    </recommendedName>
</protein>
<dbReference type="Proteomes" id="UP001447188">
    <property type="component" value="Unassembled WGS sequence"/>
</dbReference>
<gene>
    <name evidence="1" type="ORF">Q9L58_001518</name>
</gene>
<dbReference type="EMBL" id="JBBBZM010000011">
    <property type="protein sequence ID" value="KAL0639489.1"/>
    <property type="molecule type" value="Genomic_DNA"/>
</dbReference>
<proteinExistence type="predicted"/>
<sequence length="544" mass="60365">MELIALGPGVIHLHILPLLSEKDIRALAAVETRLFAVLADVRFKTCKVSNNIGFILDYLQPSTLVKVKDLRLNGTTTQHDLVFSSPNLRSVQRATVCCHINNNQRPAFAVFARQLRGLTEELDISNPDEIGSSLSFLPAGTLSNLHALRIELTVPIEMHSPLGFARNLRTIQFLPSFSSAVTAEEKLDDYMFFAVDLPYLLDSISDKNLLPSLRLVHTVLGQPTLADYLLLRKTILKSVWTAAAAHGGWRLLAGRTSNKPLKAYPGAWGDWWTEHATDLYLSVEEVKLFNKWCDHNNRFPRFDEFVVGRIHIHFSIECEAADKLFNNQFYGITISLGSVPNLCNPVKIISTHTRAIDISLETYWGDVPTVQFGAQQFQRIESLRIAGPAVTTPETSLQYSNNIGAHILSTMSTKHWGSLRALSIPAYALQRTTPEENLGDSDHAACGIHVGGYELGWLAQCGALDCLHATEWCACDECELEDDLSLVAGFRHLRRNIKFVSLTGYFCCPANVMNAWGERVVGEIKTVLGPDVLVSTGELRFGPA</sequence>